<evidence type="ECO:0000259" key="18">
    <source>
        <dbReference type="Pfam" id="PF23598"/>
    </source>
</evidence>
<keyword evidence="16" id="KW-0812">Transmembrane</keyword>
<keyword evidence="7" id="KW-0732">Signal</keyword>
<dbReference type="GO" id="GO:0004674">
    <property type="term" value="F:protein serine/threonine kinase activity"/>
    <property type="evidence" value="ECO:0007669"/>
    <property type="project" value="UniProtKB-KW"/>
</dbReference>
<keyword evidence="16" id="KW-1133">Transmembrane helix</keyword>
<keyword evidence="12" id="KW-0325">Glycoprotein</keyword>
<keyword evidence="3" id="KW-0418">Kinase</keyword>
<dbReference type="InterPro" id="IPR021720">
    <property type="entry name" value="Malectin_dom"/>
</dbReference>
<dbReference type="AlphaFoldDB" id="A0A978UD92"/>
<keyword evidence="9" id="KW-0547">Nucleotide-binding</keyword>
<comment type="catalytic activity">
    <reaction evidence="14">
        <text>L-seryl-[protein] + ATP = O-phospho-L-seryl-[protein] + ADP + H(+)</text>
        <dbReference type="Rhea" id="RHEA:17989"/>
        <dbReference type="Rhea" id="RHEA-COMP:9863"/>
        <dbReference type="Rhea" id="RHEA-COMP:11604"/>
        <dbReference type="ChEBI" id="CHEBI:15378"/>
        <dbReference type="ChEBI" id="CHEBI:29999"/>
        <dbReference type="ChEBI" id="CHEBI:30616"/>
        <dbReference type="ChEBI" id="CHEBI:83421"/>
        <dbReference type="ChEBI" id="CHEBI:456216"/>
        <dbReference type="EC" id="2.7.11.1"/>
    </reaction>
</comment>
<evidence type="ECO:0000256" key="1">
    <source>
        <dbReference type="ARBA" id="ARBA00004479"/>
    </source>
</evidence>
<evidence type="ECO:0000256" key="4">
    <source>
        <dbReference type="ARBA" id="ARBA00022553"/>
    </source>
</evidence>
<dbReference type="Pfam" id="PF23598">
    <property type="entry name" value="LRR_14"/>
    <property type="match status" value="1"/>
</dbReference>
<keyword evidence="10" id="KW-0067">ATP-binding</keyword>
<evidence type="ECO:0000256" key="16">
    <source>
        <dbReference type="SAM" id="Phobius"/>
    </source>
</evidence>
<dbReference type="InterPro" id="IPR032675">
    <property type="entry name" value="LRR_dom_sf"/>
</dbReference>
<feature type="domain" description="Malectin" evidence="17">
    <location>
        <begin position="563"/>
        <end position="624"/>
    </location>
</feature>
<dbReference type="Pfam" id="PF11721">
    <property type="entry name" value="Malectin"/>
    <property type="match status" value="1"/>
</dbReference>
<dbReference type="Gene3D" id="3.80.10.10">
    <property type="entry name" value="Ribonuclease Inhibitor"/>
    <property type="match status" value="4"/>
</dbReference>
<dbReference type="GO" id="GO:0016020">
    <property type="term" value="C:membrane"/>
    <property type="evidence" value="ECO:0007669"/>
    <property type="project" value="UniProtKB-SubCell"/>
</dbReference>
<evidence type="ECO:0000256" key="9">
    <source>
        <dbReference type="ARBA" id="ARBA00022741"/>
    </source>
</evidence>
<evidence type="ECO:0000256" key="11">
    <source>
        <dbReference type="ARBA" id="ARBA00023170"/>
    </source>
</evidence>
<evidence type="ECO:0000256" key="3">
    <source>
        <dbReference type="ARBA" id="ARBA00022527"/>
    </source>
</evidence>
<organism evidence="19 20">
    <name type="scientific">Ziziphus jujuba var. spinosa</name>
    <dbReference type="NCBI Taxonomy" id="714518"/>
    <lineage>
        <taxon>Eukaryota</taxon>
        <taxon>Viridiplantae</taxon>
        <taxon>Streptophyta</taxon>
        <taxon>Embryophyta</taxon>
        <taxon>Tracheophyta</taxon>
        <taxon>Spermatophyta</taxon>
        <taxon>Magnoliopsida</taxon>
        <taxon>eudicotyledons</taxon>
        <taxon>Gunneridae</taxon>
        <taxon>Pentapetalae</taxon>
        <taxon>rosids</taxon>
        <taxon>fabids</taxon>
        <taxon>Rosales</taxon>
        <taxon>Rhamnaceae</taxon>
        <taxon>Paliureae</taxon>
        <taxon>Ziziphus</taxon>
    </lineage>
</organism>
<gene>
    <name evidence="19" type="ORF">FEM48_Zijuj12G0122000</name>
</gene>
<protein>
    <recommendedName>
        <fullName evidence="2">non-specific serine/threonine protein kinase</fullName>
        <ecNumber evidence="2">2.7.11.1</ecNumber>
    </recommendedName>
</protein>
<feature type="domain" description="Disease resistance R13L4/SHOC-2-like LRR" evidence="18">
    <location>
        <begin position="299"/>
        <end position="425"/>
    </location>
</feature>
<comment type="caution">
    <text evidence="19">The sequence shown here is derived from an EMBL/GenBank/DDBJ whole genome shotgun (WGS) entry which is preliminary data.</text>
</comment>
<keyword evidence="6" id="KW-0808">Transferase</keyword>
<dbReference type="Gene3D" id="2.60.120.430">
    <property type="entry name" value="Galactose-binding lectin"/>
    <property type="match status" value="1"/>
</dbReference>
<evidence type="ECO:0000256" key="15">
    <source>
        <dbReference type="SAM" id="MobiDB-lite"/>
    </source>
</evidence>
<sequence>MEDFKRVLRTGLVIVCITTMEVRIDGNRITGSIPSFIGNWTKLKRLRISDLTGSAVMTLPDLKNVTKLKILILRNCSLSGSIPDYIGQNMNYLGTLDLSFNNLTGEIPVTLKDLGTGKQKHVFLTNNSLSKVDWSWITSGDRNWDLSYNNFTERPSSIDCTSMSLNLVCSYLSFENQSCKIVPILVYGIVVWNCFTGFGIHAQLLPQDEVRSLQAISKALKLENIWNVSETSCNRIAEDFNVTKVAAKTSVLGNVTQLKGLNLTGDLPAEFGNLTSLEELDLTRNSISGSIPASLSRAPLRILSLLGNRLTGTIPKEIGDISTLRVLVLEQNQLGGSLPEEIGNLRNLERLVLSANNFTGTIPPTLGNLKNLTDFRIDGNKITGSIPSFIGNWTKLDRLDMQGTSMEGPIPSNISLLSNLVQLRISDLTGPVMAFPDLKNVTKLKRLILRNCSLTGSIPGFIGQNMTDLNTLDLSFNNLTGEIPDTLKSLGTGKQKHVFLTNNSLSKVDWSWITNGERNWDLSYNNFTERPSSVDCTFLNLNLVSSYSSFETQSTSPVLKHKGGNVVLKDYNIVERAGGVGKSVTETFDATVHGSTLEIHLYWVGKGTSAIPYAGVYGPLISAITITKIEGQGLSVGAIIGIVAASCVLVILILLVLRITGYLGGKQNEDPEYVSFDCFEGVLSDGGVIAVKQLSAKSKQGNREFINEVGMISALEHPNLAYVLQERGKLLDLVDPSLGSNYSKEEALTMLNLGLLCTNTSPSLRPTMTSVVSMLEQKTPVPEQIMRRISVEQDARLRAFEKLSQDSMTQSSTVSHDSHQIGISMDGPWVDSSFSIQSKDDRHENSSTSKLL</sequence>
<evidence type="ECO:0000256" key="12">
    <source>
        <dbReference type="ARBA" id="ARBA00023180"/>
    </source>
</evidence>
<reference evidence="19" key="1">
    <citation type="journal article" date="2021" name="Front. Plant Sci.">
        <title>Chromosome-Scale Genome Assembly for Chinese Sour Jujube and Insights Into Its Genome Evolution and Domestication Signature.</title>
        <authorList>
            <person name="Shen L.-Y."/>
            <person name="Luo H."/>
            <person name="Wang X.-L."/>
            <person name="Wang X.-M."/>
            <person name="Qiu X.-J."/>
            <person name="Liu H."/>
            <person name="Zhou S.-S."/>
            <person name="Jia K.-H."/>
            <person name="Nie S."/>
            <person name="Bao Y.-T."/>
            <person name="Zhang R.-G."/>
            <person name="Yun Q.-Z."/>
            <person name="Chai Y.-H."/>
            <person name="Lu J.-Y."/>
            <person name="Li Y."/>
            <person name="Zhao S.-W."/>
            <person name="Mao J.-F."/>
            <person name="Jia S.-G."/>
            <person name="Mao Y.-M."/>
        </authorList>
    </citation>
    <scope>NUCLEOTIDE SEQUENCE</scope>
    <source>
        <strain evidence="19">AT0</strain>
        <tissue evidence="19">Leaf</tissue>
    </source>
</reference>
<dbReference type="SMART" id="SM00369">
    <property type="entry name" value="LRR_TYP"/>
    <property type="match status" value="4"/>
</dbReference>
<dbReference type="InterPro" id="IPR051824">
    <property type="entry name" value="LRR_Rcpt-Like_S/T_Kinase"/>
</dbReference>
<dbReference type="PANTHER" id="PTHR48006:SF60">
    <property type="entry name" value="PROTEIN KINASE DOMAIN-CONTAINING PROTEIN"/>
    <property type="match status" value="1"/>
</dbReference>
<dbReference type="EMBL" id="JAEACU010000012">
    <property type="protein sequence ID" value="KAH7512735.1"/>
    <property type="molecule type" value="Genomic_DNA"/>
</dbReference>
<proteinExistence type="predicted"/>
<evidence type="ECO:0000256" key="8">
    <source>
        <dbReference type="ARBA" id="ARBA00022737"/>
    </source>
</evidence>
<dbReference type="InterPro" id="IPR055414">
    <property type="entry name" value="LRR_R13L4/SHOC2-like"/>
</dbReference>
<comment type="catalytic activity">
    <reaction evidence="13">
        <text>L-threonyl-[protein] + ATP = O-phospho-L-threonyl-[protein] + ADP + H(+)</text>
        <dbReference type="Rhea" id="RHEA:46608"/>
        <dbReference type="Rhea" id="RHEA-COMP:11060"/>
        <dbReference type="Rhea" id="RHEA-COMP:11605"/>
        <dbReference type="ChEBI" id="CHEBI:15378"/>
        <dbReference type="ChEBI" id="CHEBI:30013"/>
        <dbReference type="ChEBI" id="CHEBI:30616"/>
        <dbReference type="ChEBI" id="CHEBI:61977"/>
        <dbReference type="ChEBI" id="CHEBI:456216"/>
        <dbReference type="EC" id="2.7.11.1"/>
    </reaction>
</comment>
<keyword evidence="8" id="KW-0677">Repeat</keyword>
<feature type="transmembrane region" description="Helical" evidence="16">
    <location>
        <begin position="634"/>
        <end position="657"/>
    </location>
</feature>
<evidence type="ECO:0000256" key="6">
    <source>
        <dbReference type="ARBA" id="ARBA00022679"/>
    </source>
</evidence>
<dbReference type="FunFam" id="3.80.10.10:FF:000433">
    <property type="entry name" value="Putative LRR receptor-like serine/threonine-protein kinase isoform A"/>
    <property type="match status" value="1"/>
</dbReference>
<dbReference type="EC" id="2.7.11.1" evidence="2"/>
<dbReference type="InterPro" id="IPR001611">
    <property type="entry name" value="Leu-rich_rpt"/>
</dbReference>
<dbReference type="FunFam" id="3.80.10.10:FF:000719">
    <property type="entry name" value="MDIS1-interacting receptor like kinase 2 isoform A"/>
    <property type="match status" value="1"/>
</dbReference>
<evidence type="ECO:0000256" key="5">
    <source>
        <dbReference type="ARBA" id="ARBA00022614"/>
    </source>
</evidence>
<evidence type="ECO:0000256" key="7">
    <source>
        <dbReference type="ARBA" id="ARBA00022729"/>
    </source>
</evidence>
<dbReference type="Pfam" id="PF00560">
    <property type="entry name" value="LRR_1"/>
    <property type="match status" value="5"/>
</dbReference>
<keyword evidence="3" id="KW-0723">Serine/threonine-protein kinase</keyword>
<dbReference type="Proteomes" id="UP000813462">
    <property type="component" value="Unassembled WGS sequence"/>
</dbReference>
<dbReference type="GO" id="GO:0005524">
    <property type="term" value="F:ATP binding"/>
    <property type="evidence" value="ECO:0007669"/>
    <property type="project" value="UniProtKB-KW"/>
</dbReference>
<comment type="subcellular location">
    <subcellularLocation>
        <location evidence="1">Membrane</location>
        <topology evidence="1">Single-pass type I membrane protein</topology>
    </subcellularLocation>
</comment>
<evidence type="ECO:0000313" key="20">
    <source>
        <dbReference type="Proteomes" id="UP000813462"/>
    </source>
</evidence>
<dbReference type="PANTHER" id="PTHR48006">
    <property type="entry name" value="LEUCINE-RICH REPEAT-CONTAINING PROTEIN DDB_G0281931-RELATED"/>
    <property type="match status" value="1"/>
</dbReference>
<keyword evidence="5" id="KW-0433">Leucine-rich repeat</keyword>
<evidence type="ECO:0000256" key="14">
    <source>
        <dbReference type="ARBA" id="ARBA00048679"/>
    </source>
</evidence>
<feature type="region of interest" description="Disordered" evidence="15">
    <location>
        <begin position="804"/>
        <end position="826"/>
    </location>
</feature>
<name>A0A978UD92_ZIZJJ</name>
<evidence type="ECO:0000256" key="10">
    <source>
        <dbReference type="ARBA" id="ARBA00022840"/>
    </source>
</evidence>
<evidence type="ECO:0000259" key="17">
    <source>
        <dbReference type="Pfam" id="PF11721"/>
    </source>
</evidence>
<evidence type="ECO:0000256" key="13">
    <source>
        <dbReference type="ARBA" id="ARBA00047899"/>
    </source>
</evidence>
<evidence type="ECO:0000313" key="19">
    <source>
        <dbReference type="EMBL" id="KAH7512735.1"/>
    </source>
</evidence>
<dbReference type="InterPro" id="IPR003591">
    <property type="entry name" value="Leu-rich_rpt_typical-subtyp"/>
</dbReference>
<keyword evidence="16" id="KW-0472">Membrane</keyword>
<dbReference type="Gene3D" id="3.30.200.20">
    <property type="entry name" value="Phosphorylase Kinase, domain 1"/>
    <property type="match status" value="1"/>
</dbReference>
<evidence type="ECO:0000256" key="2">
    <source>
        <dbReference type="ARBA" id="ARBA00012513"/>
    </source>
</evidence>
<dbReference type="SUPFAM" id="SSF52058">
    <property type="entry name" value="L domain-like"/>
    <property type="match status" value="2"/>
</dbReference>
<keyword evidence="4" id="KW-0597">Phosphoprotein</keyword>
<keyword evidence="11" id="KW-0675">Receptor</keyword>
<feature type="compositionally biased region" description="Polar residues" evidence="15">
    <location>
        <begin position="805"/>
        <end position="815"/>
    </location>
</feature>
<accession>A0A978UD92</accession>